<dbReference type="EMBL" id="WPIN01000013">
    <property type="protein sequence ID" value="MVM34011.1"/>
    <property type="molecule type" value="Genomic_DNA"/>
</dbReference>
<keyword evidence="4 6" id="KW-1133">Transmembrane helix</keyword>
<gene>
    <name evidence="9" type="ORF">GO755_28515</name>
</gene>
<accession>A0A7K1SJL8</accession>
<evidence type="ECO:0000256" key="4">
    <source>
        <dbReference type="ARBA" id="ARBA00022989"/>
    </source>
</evidence>
<feature type="transmembrane region" description="Helical" evidence="6">
    <location>
        <begin position="419"/>
        <end position="443"/>
    </location>
</feature>
<dbReference type="PANTHER" id="PTHR30572:SF18">
    <property type="entry name" value="ABC-TYPE MACROLIDE FAMILY EXPORT SYSTEM PERMEASE COMPONENT 2"/>
    <property type="match status" value="1"/>
</dbReference>
<feature type="domain" description="ABC3 transporter permease C-terminal" evidence="7">
    <location>
        <begin position="667"/>
        <end position="776"/>
    </location>
</feature>
<protein>
    <submittedName>
        <fullName evidence="9">FtsX-like permease family protein</fullName>
    </submittedName>
</protein>
<evidence type="ECO:0000256" key="6">
    <source>
        <dbReference type="SAM" id="Phobius"/>
    </source>
</evidence>
<evidence type="ECO:0000259" key="7">
    <source>
        <dbReference type="Pfam" id="PF02687"/>
    </source>
</evidence>
<dbReference type="InterPro" id="IPR003838">
    <property type="entry name" value="ABC3_permease_C"/>
</dbReference>
<dbReference type="AlphaFoldDB" id="A0A7K1SJL8"/>
<proteinExistence type="predicted"/>
<dbReference type="Pfam" id="PF12704">
    <property type="entry name" value="MacB_PCD"/>
    <property type="match status" value="2"/>
</dbReference>
<organism evidence="9 10">
    <name type="scientific">Spirosoma arboris</name>
    <dbReference type="NCBI Taxonomy" id="2682092"/>
    <lineage>
        <taxon>Bacteria</taxon>
        <taxon>Pseudomonadati</taxon>
        <taxon>Bacteroidota</taxon>
        <taxon>Cytophagia</taxon>
        <taxon>Cytophagales</taxon>
        <taxon>Cytophagaceae</taxon>
        <taxon>Spirosoma</taxon>
    </lineage>
</organism>
<dbReference type="InterPro" id="IPR025857">
    <property type="entry name" value="MacB_PCD"/>
</dbReference>
<dbReference type="GO" id="GO:0005886">
    <property type="term" value="C:plasma membrane"/>
    <property type="evidence" value="ECO:0007669"/>
    <property type="project" value="UniProtKB-SubCell"/>
</dbReference>
<evidence type="ECO:0000256" key="1">
    <source>
        <dbReference type="ARBA" id="ARBA00004651"/>
    </source>
</evidence>
<feature type="transmembrane region" description="Helical" evidence="6">
    <location>
        <begin position="281"/>
        <end position="305"/>
    </location>
</feature>
<feature type="domain" description="ABC3 transporter permease C-terminal" evidence="7">
    <location>
        <begin position="288"/>
        <end position="400"/>
    </location>
</feature>
<evidence type="ECO:0000259" key="8">
    <source>
        <dbReference type="Pfam" id="PF12704"/>
    </source>
</evidence>
<reference evidence="9 10" key="1">
    <citation type="submission" date="2019-12" db="EMBL/GenBank/DDBJ databases">
        <title>Spirosoma sp. HMF4905 genome sequencing and assembly.</title>
        <authorList>
            <person name="Kang H."/>
            <person name="Cha I."/>
            <person name="Kim H."/>
            <person name="Joh K."/>
        </authorList>
    </citation>
    <scope>NUCLEOTIDE SEQUENCE [LARGE SCALE GENOMIC DNA]</scope>
    <source>
        <strain evidence="9 10">HMF4905</strain>
    </source>
</reference>
<comment type="caution">
    <text evidence="9">The sequence shown here is derived from an EMBL/GenBank/DDBJ whole genome shotgun (WGS) entry which is preliminary data.</text>
</comment>
<feature type="transmembrane region" description="Helical" evidence="6">
    <location>
        <begin position="716"/>
        <end position="735"/>
    </location>
</feature>
<dbReference type="Pfam" id="PF02687">
    <property type="entry name" value="FtsX"/>
    <property type="match status" value="2"/>
</dbReference>
<feature type="transmembrane region" description="Helical" evidence="6">
    <location>
        <begin position="326"/>
        <end position="355"/>
    </location>
</feature>
<evidence type="ECO:0000313" key="10">
    <source>
        <dbReference type="Proteomes" id="UP000436006"/>
    </source>
</evidence>
<keyword evidence="2" id="KW-1003">Cell membrane</keyword>
<dbReference type="PANTHER" id="PTHR30572">
    <property type="entry name" value="MEMBRANE COMPONENT OF TRANSPORTER-RELATED"/>
    <property type="match status" value="1"/>
</dbReference>
<dbReference type="InterPro" id="IPR050250">
    <property type="entry name" value="Macrolide_Exporter_MacB"/>
</dbReference>
<sequence>MIRNYVKTAWRHLAKNKFYTLINIAGLTLGLICSLFIMVWVADETSYDRFHQDSGQLYQVWRNFTTDGKIDTWTSLPERVAEALQTGYPEVEDVAASMLDQQFIVTSGNTNFREKGGYASPGFFRIFSFPFLQGNPQTALQSPGNVVISASTAARLFGADWRAGRPLIGKTITVDHNRQCTITGVVRDVPQNSTLQFDVVLPIAAWIQQDEDRYRSWGYMSCAIYAKLQKDASLPAFNAKVADIMAKAGWEGTQLFLQRFGDIYLHGTYKNGQLAGGRIDYVNIFLAAGVFLLVIACINFMNLATARSSQRAREIGVRKTMGAQRVSLIVQFILESTAMAFIAFLLALALMVALLPFFDDLTGKKIALNNLNAGFLLGMMGTSLIVGVVSGSYPALYLSSFRPVIVLKGSLSKQQGTVSIRQGLVVFQFMLSILLIVSTIVVYQQLTYIRTINLGLDRANLLYVPQEGALKDNAEALMQELGKQPGIESVTTSGNNPLGKSTNTLAVGWRGKPADNKQLFYIIFGNYDFVKTMHMQLAAGRDFTRDFGADSLNFILNEEAARMMGKDVLGKRIEVYGKQGQVVGIVKNFSMTSLYSPTVPAIIPLAPTSTRYLFVRTEPGKTKEALTSLAKVCQDFNPGYPFDYSFVDQEFEQAYRTESVMGTLANLFALIALFISCLGLFGLAAFTAEQRTKEIGVRKVLGASVTNIVGLLSKGFLKPVLVAIGLASPIAWWAMNQWLQDFAYRITIEWWVFVLAGLVAVGIAVLTVSFQSIKAALVNPVKSLRSE</sequence>
<dbReference type="Proteomes" id="UP000436006">
    <property type="component" value="Unassembled WGS sequence"/>
</dbReference>
<feature type="transmembrane region" description="Helical" evidence="6">
    <location>
        <begin position="667"/>
        <end position="688"/>
    </location>
</feature>
<feature type="transmembrane region" description="Helical" evidence="6">
    <location>
        <begin position="375"/>
        <end position="398"/>
    </location>
</feature>
<evidence type="ECO:0000256" key="3">
    <source>
        <dbReference type="ARBA" id="ARBA00022692"/>
    </source>
</evidence>
<name>A0A7K1SJL8_9BACT</name>
<keyword evidence="3 6" id="KW-0812">Transmembrane</keyword>
<comment type="subcellular location">
    <subcellularLocation>
        <location evidence="1">Cell membrane</location>
        <topology evidence="1">Multi-pass membrane protein</topology>
    </subcellularLocation>
</comment>
<keyword evidence="10" id="KW-1185">Reference proteome</keyword>
<evidence type="ECO:0000256" key="2">
    <source>
        <dbReference type="ARBA" id="ARBA00022475"/>
    </source>
</evidence>
<feature type="domain" description="MacB-like periplasmic core" evidence="8">
    <location>
        <begin position="20"/>
        <end position="243"/>
    </location>
</feature>
<evidence type="ECO:0000256" key="5">
    <source>
        <dbReference type="ARBA" id="ARBA00023136"/>
    </source>
</evidence>
<evidence type="ECO:0000313" key="9">
    <source>
        <dbReference type="EMBL" id="MVM34011.1"/>
    </source>
</evidence>
<feature type="transmembrane region" description="Helical" evidence="6">
    <location>
        <begin position="21"/>
        <end position="42"/>
    </location>
</feature>
<dbReference type="GO" id="GO:0022857">
    <property type="term" value="F:transmembrane transporter activity"/>
    <property type="evidence" value="ECO:0007669"/>
    <property type="project" value="TreeGrafter"/>
</dbReference>
<feature type="domain" description="MacB-like periplasmic core" evidence="8">
    <location>
        <begin position="431"/>
        <end position="627"/>
    </location>
</feature>
<keyword evidence="5 6" id="KW-0472">Membrane</keyword>
<feature type="transmembrane region" description="Helical" evidence="6">
    <location>
        <begin position="750"/>
        <end position="770"/>
    </location>
</feature>